<keyword evidence="2" id="KW-0723">Serine/threonine-protein kinase</keyword>
<dbReference type="InterPro" id="IPR011009">
    <property type="entry name" value="Kinase-like_dom_sf"/>
</dbReference>
<name>A0A9X3EZ14_9BACT</name>
<dbReference type="RefSeq" id="WP_267776582.1">
    <property type="nucleotide sequence ID" value="NZ_JAPNKE010000002.1"/>
</dbReference>
<dbReference type="EC" id="2.7.11.1" evidence="1"/>
<dbReference type="PANTHER" id="PTHR43671">
    <property type="entry name" value="SERINE/THREONINE-PROTEIN KINASE NEK"/>
    <property type="match status" value="1"/>
</dbReference>
<evidence type="ECO:0000259" key="11">
    <source>
        <dbReference type="PROSITE" id="PS50011"/>
    </source>
</evidence>
<evidence type="ECO:0000256" key="9">
    <source>
        <dbReference type="SAM" id="MobiDB-lite"/>
    </source>
</evidence>
<dbReference type="Gene3D" id="1.10.510.10">
    <property type="entry name" value="Transferase(Phosphotransferase) domain 1"/>
    <property type="match status" value="1"/>
</dbReference>
<comment type="catalytic activity">
    <reaction evidence="7">
        <text>L-threonyl-[protein] + ATP = O-phospho-L-threonyl-[protein] + ADP + H(+)</text>
        <dbReference type="Rhea" id="RHEA:46608"/>
        <dbReference type="Rhea" id="RHEA-COMP:11060"/>
        <dbReference type="Rhea" id="RHEA-COMP:11605"/>
        <dbReference type="ChEBI" id="CHEBI:15378"/>
        <dbReference type="ChEBI" id="CHEBI:30013"/>
        <dbReference type="ChEBI" id="CHEBI:30616"/>
        <dbReference type="ChEBI" id="CHEBI:61977"/>
        <dbReference type="ChEBI" id="CHEBI:456216"/>
        <dbReference type="EC" id="2.7.11.1"/>
    </reaction>
</comment>
<evidence type="ECO:0000313" key="12">
    <source>
        <dbReference type="EMBL" id="MCY1012983.1"/>
    </source>
</evidence>
<keyword evidence="4" id="KW-0547">Nucleotide-binding</keyword>
<dbReference type="PANTHER" id="PTHR43671:SF98">
    <property type="entry name" value="SERINE_THREONINE-PROTEIN KINASE NEK11"/>
    <property type="match status" value="1"/>
</dbReference>
<dbReference type="InterPro" id="IPR050660">
    <property type="entry name" value="NEK_Ser/Thr_kinase"/>
</dbReference>
<feature type="region of interest" description="Disordered" evidence="9">
    <location>
        <begin position="289"/>
        <end position="447"/>
    </location>
</feature>
<feature type="compositionally biased region" description="Basic residues" evidence="9">
    <location>
        <begin position="416"/>
        <end position="430"/>
    </location>
</feature>
<keyword evidence="5 12" id="KW-0418">Kinase</keyword>
<evidence type="ECO:0000256" key="10">
    <source>
        <dbReference type="SAM" id="Phobius"/>
    </source>
</evidence>
<evidence type="ECO:0000256" key="8">
    <source>
        <dbReference type="ARBA" id="ARBA00048679"/>
    </source>
</evidence>
<gene>
    <name evidence="12" type="ORF">OV079_47120</name>
</gene>
<dbReference type="Pfam" id="PF07714">
    <property type="entry name" value="PK_Tyr_Ser-Thr"/>
    <property type="match status" value="1"/>
</dbReference>
<feature type="compositionally biased region" description="Basic and acidic residues" evidence="9">
    <location>
        <begin position="366"/>
        <end position="375"/>
    </location>
</feature>
<protein>
    <recommendedName>
        <fullName evidence="1">non-specific serine/threonine protein kinase</fullName>
        <ecNumber evidence="1">2.7.11.1</ecNumber>
    </recommendedName>
</protein>
<dbReference type="SUPFAM" id="SSF56112">
    <property type="entry name" value="Protein kinase-like (PK-like)"/>
    <property type="match status" value="1"/>
</dbReference>
<evidence type="ECO:0000256" key="4">
    <source>
        <dbReference type="ARBA" id="ARBA00022741"/>
    </source>
</evidence>
<comment type="catalytic activity">
    <reaction evidence="8">
        <text>L-seryl-[protein] + ATP = O-phospho-L-seryl-[protein] + ADP + H(+)</text>
        <dbReference type="Rhea" id="RHEA:17989"/>
        <dbReference type="Rhea" id="RHEA-COMP:9863"/>
        <dbReference type="Rhea" id="RHEA-COMP:11604"/>
        <dbReference type="ChEBI" id="CHEBI:15378"/>
        <dbReference type="ChEBI" id="CHEBI:29999"/>
        <dbReference type="ChEBI" id="CHEBI:30616"/>
        <dbReference type="ChEBI" id="CHEBI:83421"/>
        <dbReference type="ChEBI" id="CHEBI:456216"/>
        <dbReference type="EC" id="2.7.11.1"/>
    </reaction>
</comment>
<keyword evidence="13" id="KW-1185">Reference proteome</keyword>
<proteinExistence type="predicted"/>
<dbReference type="GO" id="GO:0004674">
    <property type="term" value="F:protein serine/threonine kinase activity"/>
    <property type="evidence" value="ECO:0007669"/>
    <property type="project" value="UniProtKB-KW"/>
</dbReference>
<feature type="compositionally biased region" description="Basic residues" evidence="9">
    <location>
        <begin position="376"/>
        <end position="391"/>
    </location>
</feature>
<keyword evidence="6" id="KW-0067">ATP-binding</keyword>
<dbReference type="GO" id="GO:0005524">
    <property type="term" value="F:ATP binding"/>
    <property type="evidence" value="ECO:0007669"/>
    <property type="project" value="UniProtKB-KW"/>
</dbReference>
<evidence type="ECO:0000256" key="7">
    <source>
        <dbReference type="ARBA" id="ARBA00047899"/>
    </source>
</evidence>
<evidence type="ECO:0000313" key="13">
    <source>
        <dbReference type="Proteomes" id="UP001150924"/>
    </source>
</evidence>
<dbReference type="InterPro" id="IPR001245">
    <property type="entry name" value="Ser-Thr/Tyr_kinase_cat_dom"/>
</dbReference>
<feature type="compositionally biased region" description="Low complexity" evidence="9">
    <location>
        <begin position="392"/>
        <end position="402"/>
    </location>
</feature>
<reference evidence="12" key="1">
    <citation type="submission" date="2022-11" db="EMBL/GenBank/DDBJ databases">
        <title>Minimal conservation of predation-associated metabolite biosynthetic gene clusters underscores biosynthetic potential of Myxococcota including descriptions for ten novel species: Archangium lansinium sp. nov., Myxococcus landrumus sp. nov., Nannocystis bai.</title>
        <authorList>
            <person name="Ahearne A."/>
            <person name="Stevens C."/>
            <person name="Phillips K."/>
        </authorList>
    </citation>
    <scope>NUCLEOTIDE SEQUENCE</scope>
    <source>
        <strain evidence="12">Na p29</strain>
    </source>
</reference>
<evidence type="ECO:0000256" key="5">
    <source>
        <dbReference type="ARBA" id="ARBA00022777"/>
    </source>
</evidence>
<evidence type="ECO:0000256" key="1">
    <source>
        <dbReference type="ARBA" id="ARBA00012513"/>
    </source>
</evidence>
<sequence>MLDFGLARIDSEVVDAAASIVARGSFDVELTRSGTMLGTPAYMPPEQFEGRPATAASDQFSFCVALYESLAGVRPFAGRTPYALLQTIRSGQIRPPPRDVEVPAALFAILRRGLALDPARRWPDMPALLHALERTVRPRQVRRATVALGIAAALAGGFGIAALSLGGEEPCAAIPERMVGVADATRRAEVHAALLASGKPYAAALAGSVDAALTDYAEAWTRVAVDNCEATRVVGDQSEPMLDLRAACLDRRLAGLGAVVDQLLAPGPSASQRALDLVDNLEPLAPCSDRERLGAAVPLPTDPDARAPGRRRAGPHQRGGDARRRPRQGGAGGRRGQPRRRGGDRLRPGAGRDRAAGVAPRARARPARERGDPPGRGHHRRRGRRPRRPAGRRLAGLDLAAQRPRRLARRDGDAHPHRRGRAGARARPRAWRCCSTARSPTPTSACR</sequence>
<feature type="compositionally biased region" description="Basic and acidic residues" evidence="9">
    <location>
        <begin position="341"/>
        <end position="355"/>
    </location>
</feature>
<evidence type="ECO:0000256" key="3">
    <source>
        <dbReference type="ARBA" id="ARBA00022679"/>
    </source>
</evidence>
<keyword evidence="3" id="KW-0808">Transferase</keyword>
<accession>A0A9X3EZ14</accession>
<organism evidence="12 13">
    <name type="scientific">Nannocystis pusilla</name>
    <dbReference type="NCBI Taxonomy" id="889268"/>
    <lineage>
        <taxon>Bacteria</taxon>
        <taxon>Pseudomonadati</taxon>
        <taxon>Myxococcota</taxon>
        <taxon>Polyangia</taxon>
        <taxon>Nannocystales</taxon>
        <taxon>Nannocystaceae</taxon>
        <taxon>Nannocystis</taxon>
    </lineage>
</organism>
<dbReference type="InterPro" id="IPR000719">
    <property type="entry name" value="Prot_kinase_dom"/>
</dbReference>
<dbReference type="AlphaFoldDB" id="A0A9X3EZ14"/>
<dbReference type="EMBL" id="JAPNKE010000002">
    <property type="protein sequence ID" value="MCY1012983.1"/>
    <property type="molecule type" value="Genomic_DNA"/>
</dbReference>
<evidence type="ECO:0000256" key="6">
    <source>
        <dbReference type="ARBA" id="ARBA00022840"/>
    </source>
</evidence>
<keyword evidence="10" id="KW-1133">Transmembrane helix</keyword>
<keyword evidence="10" id="KW-0472">Membrane</keyword>
<feature type="domain" description="Protein kinase" evidence="11">
    <location>
        <begin position="1"/>
        <end position="133"/>
    </location>
</feature>
<evidence type="ECO:0000256" key="2">
    <source>
        <dbReference type="ARBA" id="ARBA00022527"/>
    </source>
</evidence>
<feature type="transmembrane region" description="Helical" evidence="10">
    <location>
        <begin position="144"/>
        <end position="165"/>
    </location>
</feature>
<dbReference type="Proteomes" id="UP001150924">
    <property type="component" value="Unassembled WGS sequence"/>
</dbReference>
<comment type="caution">
    <text evidence="12">The sequence shown here is derived from an EMBL/GenBank/DDBJ whole genome shotgun (WGS) entry which is preliminary data.</text>
</comment>
<feature type="compositionally biased region" description="Polar residues" evidence="9">
    <location>
        <begin position="436"/>
        <end position="447"/>
    </location>
</feature>
<dbReference type="PROSITE" id="PS50011">
    <property type="entry name" value="PROTEIN_KINASE_DOM"/>
    <property type="match status" value="1"/>
</dbReference>
<keyword evidence="10" id="KW-0812">Transmembrane</keyword>